<dbReference type="eggNOG" id="COG1209">
    <property type="taxonomic scope" value="Bacteria"/>
</dbReference>
<dbReference type="InterPro" id="IPR005907">
    <property type="entry name" value="G1P_thy_trans_s"/>
</dbReference>
<evidence type="ECO:0000256" key="3">
    <source>
        <dbReference type="ARBA" id="ARBA00012461"/>
    </source>
</evidence>
<reference evidence="11" key="1">
    <citation type="journal article" date="2015" name="PeerJ">
        <title>First genomic representation of candidate bacterial phylum KSB3 points to enhanced environmental sensing as a trigger of wastewater bulking.</title>
        <authorList>
            <person name="Sekiguchi Y."/>
            <person name="Ohashi A."/>
            <person name="Parks D.H."/>
            <person name="Yamauchi T."/>
            <person name="Tyson G.W."/>
            <person name="Hugenholtz P."/>
        </authorList>
    </citation>
    <scope>NUCLEOTIDE SEQUENCE [LARGE SCALE GENOMIC DNA]</scope>
</reference>
<comment type="cofactor">
    <cofactor evidence="1">
        <name>Mg(2+)</name>
        <dbReference type="ChEBI" id="CHEBI:18420"/>
    </cofactor>
</comment>
<dbReference type="STRING" id="1499967.U27_03851"/>
<evidence type="ECO:0000256" key="1">
    <source>
        <dbReference type="ARBA" id="ARBA00001946"/>
    </source>
</evidence>
<proteinExistence type="inferred from homology"/>
<dbReference type="Proteomes" id="UP000030661">
    <property type="component" value="Unassembled WGS sequence"/>
</dbReference>
<dbReference type="InterPro" id="IPR005835">
    <property type="entry name" value="NTP_transferase_dom"/>
</dbReference>
<accession>A0A081BX32</accession>
<gene>
    <name evidence="11" type="ORF">U27_03851</name>
</gene>
<comment type="function">
    <text evidence="9">Catalyzes the formation of dTDP-glucose, from dTTP and glucose 1-phosphate, as well as its pyrophosphorolysis.</text>
</comment>
<dbReference type="Gene3D" id="3.90.550.10">
    <property type="entry name" value="Spore Coat Polysaccharide Biosynthesis Protein SpsA, Chain A"/>
    <property type="match status" value="1"/>
</dbReference>
<evidence type="ECO:0000256" key="8">
    <source>
        <dbReference type="ARBA" id="ARBA00049336"/>
    </source>
</evidence>
<dbReference type="AlphaFoldDB" id="A0A081BX32"/>
<keyword evidence="4 9" id="KW-0808">Transferase</keyword>
<keyword evidence="7 9" id="KW-0460">Magnesium</keyword>
<dbReference type="PANTHER" id="PTHR43532:SF1">
    <property type="entry name" value="GLUCOSE-1-PHOSPHATE THYMIDYLYLTRANSFERASE 1"/>
    <property type="match status" value="1"/>
</dbReference>
<evidence type="ECO:0000256" key="9">
    <source>
        <dbReference type="RuleBase" id="RU003706"/>
    </source>
</evidence>
<evidence type="ECO:0000256" key="6">
    <source>
        <dbReference type="ARBA" id="ARBA00022723"/>
    </source>
</evidence>
<feature type="domain" description="Nucleotidyl transferase" evidence="10">
    <location>
        <begin position="2"/>
        <end position="238"/>
    </location>
</feature>
<dbReference type="InterPro" id="IPR029044">
    <property type="entry name" value="Nucleotide-diphossugar_trans"/>
</dbReference>
<dbReference type="FunFam" id="3.90.550.10:FF:000023">
    <property type="entry name" value="Glucose-1-phosphate thymidylyltransferase"/>
    <property type="match status" value="1"/>
</dbReference>
<dbReference type="EC" id="2.7.7.24" evidence="3 9"/>
<name>A0A081BX32_VECG1</name>
<dbReference type="CDD" id="cd02538">
    <property type="entry name" value="G1P_TT_short"/>
    <property type="match status" value="1"/>
</dbReference>
<evidence type="ECO:0000313" key="12">
    <source>
        <dbReference type="Proteomes" id="UP000030661"/>
    </source>
</evidence>
<evidence type="ECO:0000313" key="11">
    <source>
        <dbReference type="EMBL" id="GAK56887.1"/>
    </source>
</evidence>
<evidence type="ECO:0000256" key="7">
    <source>
        <dbReference type="ARBA" id="ARBA00022842"/>
    </source>
</evidence>
<comment type="catalytic activity">
    <reaction evidence="8 9">
        <text>dTTP + alpha-D-glucose 1-phosphate + H(+) = dTDP-alpha-D-glucose + diphosphate</text>
        <dbReference type="Rhea" id="RHEA:15225"/>
        <dbReference type="ChEBI" id="CHEBI:15378"/>
        <dbReference type="ChEBI" id="CHEBI:33019"/>
        <dbReference type="ChEBI" id="CHEBI:37568"/>
        <dbReference type="ChEBI" id="CHEBI:57477"/>
        <dbReference type="ChEBI" id="CHEBI:58601"/>
        <dbReference type="EC" id="2.7.7.24"/>
    </reaction>
</comment>
<evidence type="ECO:0000256" key="4">
    <source>
        <dbReference type="ARBA" id="ARBA00022679"/>
    </source>
</evidence>
<protein>
    <recommendedName>
        <fullName evidence="3 9">Glucose-1-phosphate thymidylyltransferase</fullName>
        <ecNumber evidence="3 9">2.7.7.24</ecNumber>
    </recommendedName>
</protein>
<keyword evidence="5 9" id="KW-0548">Nucleotidyltransferase</keyword>
<keyword evidence="6 9" id="KW-0479">Metal-binding</keyword>
<dbReference type="NCBIfam" id="TIGR01207">
    <property type="entry name" value="rmlA"/>
    <property type="match status" value="1"/>
</dbReference>
<dbReference type="SUPFAM" id="SSF53448">
    <property type="entry name" value="Nucleotide-diphospho-sugar transferases"/>
    <property type="match status" value="1"/>
</dbReference>
<evidence type="ECO:0000256" key="5">
    <source>
        <dbReference type="ARBA" id="ARBA00022695"/>
    </source>
</evidence>
<keyword evidence="12" id="KW-1185">Reference proteome</keyword>
<dbReference type="PANTHER" id="PTHR43532">
    <property type="entry name" value="GLUCOSE-1-PHOSPHATE THYMIDYLYLTRANSFERASE"/>
    <property type="match status" value="1"/>
</dbReference>
<evidence type="ECO:0000256" key="2">
    <source>
        <dbReference type="ARBA" id="ARBA00010480"/>
    </source>
</evidence>
<dbReference type="EMBL" id="DF820465">
    <property type="protein sequence ID" value="GAK56887.1"/>
    <property type="molecule type" value="Genomic_DNA"/>
</dbReference>
<evidence type="ECO:0000259" key="10">
    <source>
        <dbReference type="Pfam" id="PF00483"/>
    </source>
</evidence>
<sequence length="289" mass="32697">MKGIILSGGAGTRLYPLTLSLSKQILPIFDKPMIYYPLSVLMFANIREFLIISTPQHIDFYRMLFGNGQRLGLRIEYAVQPKPEGIAQAFLIGENFIENQPCALMLGDNFLYGHQLSALLAQAGHLTDGGLVFAYYVSDPERYGVVEFDQHFNALSIEEKPKKPRSHYAVTGLYFYDQQVVRIAKALRPSGRGELEITDVNKVYLEQGQLKVRVFGRGVAWLDTGTHESLLEASDFVRTIEKRQGLKIGCIEEIAYRKGYIGAEQLLEIANYSRDNPYCIYLRDLVKVS</sequence>
<organism evidence="11">
    <name type="scientific">Vecturithrix granuli</name>
    <dbReference type="NCBI Taxonomy" id="1499967"/>
    <lineage>
        <taxon>Bacteria</taxon>
        <taxon>Candidatus Moduliflexota</taxon>
        <taxon>Candidatus Vecturitrichia</taxon>
        <taxon>Candidatus Vecturitrichales</taxon>
        <taxon>Candidatus Vecturitrichaceae</taxon>
        <taxon>Candidatus Vecturithrix</taxon>
    </lineage>
</organism>
<comment type="similarity">
    <text evidence="2 9">Belongs to the glucose-1-phosphate thymidylyltransferase family.</text>
</comment>
<dbReference type="HOGENOM" id="CLU_029499_9_0_0"/>
<dbReference type="GO" id="GO:0008879">
    <property type="term" value="F:glucose-1-phosphate thymidylyltransferase activity"/>
    <property type="evidence" value="ECO:0007669"/>
    <property type="project" value="UniProtKB-EC"/>
</dbReference>
<dbReference type="GO" id="GO:0046872">
    <property type="term" value="F:metal ion binding"/>
    <property type="evidence" value="ECO:0007669"/>
    <property type="project" value="UniProtKB-KW"/>
</dbReference>
<dbReference type="Pfam" id="PF00483">
    <property type="entry name" value="NTP_transferase"/>
    <property type="match status" value="1"/>
</dbReference>